<evidence type="ECO:0000313" key="3">
    <source>
        <dbReference type="Proteomes" id="UP000035057"/>
    </source>
</evidence>
<proteinExistence type="predicted"/>
<gene>
    <name evidence="2" type="ORF">D777_02303</name>
</gene>
<dbReference type="AlphaFoldDB" id="A0A072NDL5"/>
<organism evidence="2 3">
    <name type="scientific">Marinobacter nitratireducens</name>
    <dbReference type="NCBI Taxonomy" id="1137280"/>
    <lineage>
        <taxon>Bacteria</taxon>
        <taxon>Pseudomonadati</taxon>
        <taxon>Pseudomonadota</taxon>
        <taxon>Gammaproteobacteria</taxon>
        <taxon>Pseudomonadales</taxon>
        <taxon>Marinobacteraceae</taxon>
        <taxon>Marinobacter</taxon>
    </lineage>
</organism>
<reference evidence="2 3" key="1">
    <citation type="submission" date="2012-12" db="EMBL/GenBank/DDBJ databases">
        <title>Genome assembly of Marinobacter sp. AK21.</title>
        <authorList>
            <person name="Khatri I."/>
            <person name="Kumar R."/>
            <person name="Vaidya B."/>
            <person name="Subramanian S."/>
            <person name="Pinnaka A."/>
        </authorList>
    </citation>
    <scope>NUCLEOTIDE SEQUENCE [LARGE SCALE GENOMIC DNA]</scope>
    <source>
        <strain evidence="2 3">AK21</strain>
    </source>
</reference>
<evidence type="ECO:0000313" key="2">
    <source>
        <dbReference type="EMBL" id="KEF31150.1"/>
    </source>
</evidence>
<dbReference type="Proteomes" id="UP000035057">
    <property type="component" value="Unassembled WGS sequence"/>
</dbReference>
<dbReference type="STRING" id="1137280.D777_02303"/>
<dbReference type="PATRIC" id="fig|1137280.3.peg.2119"/>
<protein>
    <submittedName>
        <fullName evidence="2">Uncharacterized protein</fullName>
    </submittedName>
</protein>
<evidence type="ECO:0000256" key="1">
    <source>
        <dbReference type="SAM" id="MobiDB-lite"/>
    </source>
</evidence>
<feature type="region of interest" description="Disordered" evidence="1">
    <location>
        <begin position="282"/>
        <end position="313"/>
    </location>
</feature>
<comment type="caution">
    <text evidence="2">The sequence shown here is derived from an EMBL/GenBank/DDBJ whole genome shotgun (WGS) entry which is preliminary data.</text>
</comment>
<name>A0A072NDL5_9GAMM</name>
<accession>A0A072NDL5</accession>
<sequence length="313" mass="34204">MKTLSCKGLTDKDQLVLRSLVDLMISRTSDDWTYSEEGESDVVIVDTDNLSDPRNVIDEIEARNGVAIEYSNSNTSDTSRLRIQKPLRAANLISVFNSVESRLTRGEIPYTNNTGNTAGDTAGILDLISAGKATLLRVSSRDSSCVIDLSSCRYSIRGSLSLAELLVSPEKAITTLAPEEPQGHEDDWQPMPSLQWLVGMKLSGGELIGNLHAGSRFKLHHWPPADLAKLEPQAMTLSAILSRKSGATIDEVVAKSGIPDSDIIRFINGAYLAKAISIRAVSTDTEDDTPNRPEPPSKGLFDMIRNRLTRKPR</sequence>
<dbReference type="RefSeq" id="WP_036131803.1">
    <property type="nucleotide sequence ID" value="NZ_ANIE01000006.1"/>
</dbReference>
<dbReference type="OrthoDB" id="6362558at2"/>
<keyword evidence="3" id="KW-1185">Reference proteome</keyword>
<dbReference type="EMBL" id="ANIE01000006">
    <property type="protein sequence ID" value="KEF31150.1"/>
    <property type="molecule type" value="Genomic_DNA"/>
</dbReference>